<dbReference type="Pfam" id="PF01471">
    <property type="entry name" value="PG_binding_1"/>
    <property type="match status" value="1"/>
</dbReference>
<dbReference type="Gene3D" id="1.10.101.10">
    <property type="entry name" value="PGBD-like superfamily/PGBD"/>
    <property type="match status" value="1"/>
</dbReference>
<name>A0A8G0ZUP3_9RHOB</name>
<gene>
    <name evidence="4" type="ORF">JO391_11400</name>
</gene>
<organism evidence="4 5">
    <name type="scientific">Neotabrizicola shimadae</name>
    <dbReference type="NCBI Taxonomy" id="2807096"/>
    <lineage>
        <taxon>Bacteria</taxon>
        <taxon>Pseudomonadati</taxon>
        <taxon>Pseudomonadota</taxon>
        <taxon>Alphaproteobacteria</taxon>
        <taxon>Rhodobacterales</taxon>
        <taxon>Paracoccaceae</taxon>
        <taxon>Neotabrizicola</taxon>
    </lineage>
</organism>
<feature type="domain" description="Peptidoglycan binding-like" evidence="3">
    <location>
        <begin position="193"/>
        <end position="247"/>
    </location>
</feature>
<dbReference type="EMBL" id="CP069370">
    <property type="protein sequence ID" value="QYZ68394.1"/>
    <property type="molecule type" value="Genomic_DNA"/>
</dbReference>
<dbReference type="Pfam" id="PF13365">
    <property type="entry name" value="Trypsin_2"/>
    <property type="match status" value="1"/>
</dbReference>
<dbReference type="InterPro" id="IPR036366">
    <property type="entry name" value="PGBDSf"/>
</dbReference>
<dbReference type="InterPro" id="IPR036365">
    <property type="entry name" value="PGBD-like_sf"/>
</dbReference>
<evidence type="ECO:0000313" key="5">
    <source>
        <dbReference type="Proteomes" id="UP000826300"/>
    </source>
</evidence>
<dbReference type="Proteomes" id="UP000826300">
    <property type="component" value="Chromosome"/>
</dbReference>
<feature type="compositionally biased region" description="Low complexity" evidence="1">
    <location>
        <begin position="149"/>
        <end position="168"/>
    </location>
</feature>
<feature type="region of interest" description="Disordered" evidence="1">
    <location>
        <begin position="107"/>
        <end position="168"/>
    </location>
</feature>
<dbReference type="KEGG" id="nsm:JO391_11400"/>
<evidence type="ECO:0000256" key="2">
    <source>
        <dbReference type="SAM" id="SignalP"/>
    </source>
</evidence>
<evidence type="ECO:0000313" key="4">
    <source>
        <dbReference type="EMBL" id="QYZ68394.1"/>
    </source>
</evidence>
<dbReference type="InterPro" id="IPR009003">
    <property type="entry name" value="Peptidase_S1_PA"/>
</dbReference>
<dbReference type="InterPro" id="IPR002477">
    <property type="entry name" value="Peptidoglycan-bd-like"/>
</dbReference>
<proteinExistence type="predicted"/>
<protein>
    <submittedName>
        <fullName evidence="4">Peptidoglycan-binding protein</fullName>
    </submittedName>
</protein>
<evidence type="ECO:0000256" key="1">
    <source>
        <dbReference type="SAM" id="MobiDB-lite"/>
    </source>
</evidence>
<keyword evidence="2" id="KW-0732">Signal</keyword>
<dbReference type="AlphaFoldDB" id="A0A8G0ZUP3"/>
<dbReference type="SUPFAM" id="SSF47090">
    <property type="entry name" value="PGBD-like"/>
    <property type="match status" value="1"/>
</dbReference>
<feature type="chain" id="PRO_5034491765" evidence="2">
    <location>
        <begin position="23"/>
        <end position="618"/>
    </location>
</feature>
<reference evidence="4" key="1">
    <citation type="submission" date="2021-02" db="EMBL/GenBank/DDBJ databases">
        <title>Rhodobacter shimadae sp. nov., an aerobic anoxygenic phototrophic bacterium isolated from a hot spring.</title>
        <authorList>
            <person name="Muramatsu S."/>
            <person name="Haruta S."/>
            <person name="Hirose S."/>
            <person name="Hanada S."/>
        </authorList>
    </citation>
    <scope>NUCLEOTIDE SEQUENCE</scope>
    <source>
        <strain evidence="4">N10</strain>
    </source>
</reference>
<sequence length="618" mass="64552">MRRIIGLLAIVTGLLVATAAPAQEQVWVQIEAQPTEAEGKERAAAYAAAFPDVQGWQLNSGWYAVALGPYDRAAATERLASLKRENLIPRDSYISDGRSHLVQFWPPAGGLPEATAPEPEAPEDLAMPEATGEAPAEEGTDGAWTAANPPADSTPEAPAPETAEAPAATPELPAIVEETPEEARESEAALSPEERMDLQRGLEWFGFYEGAIDGAFGRGTRASMAAWQEASGLEPTGILTSAQRAALLNGWRAEEAAYGFRSVGEGDAGIEVTLPMAMVAFDHYEPPFVHYAALDGSETRIILISQPGDAAALRGLYDLLQTLAIIPMDGERSVSETGFTIMGRNARTAAFAKADLSKGLIKGYIVVWNPADEQRVSRVLTTMEASFRAVGDRALDPGMVALSDGARQGLLTGLEVRRPKLSRSGFYLDAAGTVLTTPEAVEGCSRVTLDAGVPATVRFSDKTAGLAVLTPGTALAPTEIAELRSSSLRPGAEIAVSGYPYEDRLPAPVLTFGTLEAETGLNGETGLSRLTLEMRPGDAGGPVLDATGAVVGLLLPQATGGTQVLPAGTAFAASGAAIAARLALDGLTIATSDRVGALPPDDLAKHASGMTVLVSCWE</sequence>
<dbReference type="RefSeq" id="WP_220660617.1">
    <property type="nucleotide sequence ID" value="NZ_CP069370.1"/>
</dbReference>
<keyword evidence="5" id="KW-1185">Reference proteome</keyword>
<accession>A0A8G0ZUP3</accession>
<dbReference type="Gene3D" id="2.40.10.120">
    <property type="match status" value="1"/>
</dbReference>
<feature type="compositionally biased region" description="Low complexity" evidence="1">
    <location>
        <begin position="107"/>
        <end position="134"/>
    </location>
</feature>
<dbReference type="SUPFAM" id="SSF50494">
    <property type="entry name" value="Trypsin-like serine proteases"/>
    <property type="match status" value="1"/>
</dbReference>
<feature type="signal peptide" evidence="2">
    <location>
        <begin position="1"/>
        <end position="22"/>
    </location>
</feature>
<evidence type="ECO:0000259" key="3">
    <source>
        <dbReference type="Pfam" id="PF01471"/>
    </source>
</evidence>